<reference evidence="4" key="1">
    <citation type="submission" date="2020-10" db="EMBL/GenBank/DDBJ databases">
        <title>Sequencing the genomes of 1000 actinobacteria strains.</title>
        <authorList>
            <person name="Klenk H.-P."/>
        </authorList>
    </citation>
    <scope>NUCLEOTIDE SEQUENCE</scope>
    <source>
        <strain evidence="4">DSM 46832</strain>
    </source>
</reference>
<dbReference type="EMBL" id="JADBEB010000001">
    <property type="protein sequence ID" value="MBE1486192.1"/>
    <property type="molecule type" value="Genomic_DNA"/>
</dbReference>
<feature type="region of interest" description="Disordered" evidence="1">
    <location>
        <begin position="183"/>
        <end position="202"/>
    </location>
</feature>
<feature type="domain" description="PASTA" evidence="3">
    <location>
        <begin position="88"/>
        <end position="155"/>
    </location>
</feature>
<feature type="region of interest" description="Disordered" evidence="1">
    <location>
        <begin position="52"/>
        <end position="94"/>
    </location>
</feature>
<proteinExistence type="predicted"/>
<evidence type="ECO:0000256" key="2">
    <source>
        <dbReference type="SAM" id="Phobius"/>
    </source>
</evidence>
<keyword evidence="2" id="KW-0812">Transmembrane</keyword>
<dbReference type="RefSeq" id="WP_192766256.1">
    <property type="nucleotide sequence ID" value="NZ_JADBEB010000001.1"/>
</dbReference>
<comment type="caution">
    <text evidence="4">The sequence shown here is derived from an EMBL/GenBank/DDBJ whole genome shotgun (WGS) entry which is preliminary data.</text>
</comment>
<evidence type="ECO:0000259" key="3">
    <source>
        <dbReference type="PROSITE" id="PS51178"/>
    </source>
</evidence>
<dbReference type="CDD" id="cd06577">
    <property type="entry name" value="PASTA_pknB"/>
    <property type="match status" value="2"/>
</dbReference>
<feature type="transmembrane region" description="Helical" evidence="2">
    <location>
        <begin position="24"/>
        <end position="47"/>
    </location>
</feature>
<gene>
    <name evidence="4" type="ORF">H4W31_001830</name>
</gene>
<dbReference type="Pfam" id="PF03793">
    <property type="entry name" value="PASTA"/>
    <property type="match status" value="2"/>
</dbReference>
<dbReference type="Gene3D" id="3.30.10.20">
    <property type="match status" value="2"/>
</dbReference>
<feature type="domain" description="PASTA" evidence="3">
    <location>
        <begin position="156"/>
        <end position="217"/>
    </location>
</feature>
<dbReference type="SMART" id="SM00740">
    <property type="entry name" value="PASTA"/>
    <property type="match status" value="2"/>
</dbReference>
<evidence type="ECO:0000313" key="5">
    <source>
        <dbReference type="Proteomes" id="UP000649753"/>
    </source>
</evidence>
<protein>
    <submittedName>
        <fullName evidence="4">Beta-lactam-binding protein with PASTA domain</fullName>
    </submittedName>
</protein>
<name>A0A927M3G0_9ACTN</name>
<feature type="region of interest" description="Disordered" evidence="1">
    <location>
        <begin position="1"/>
        <end position="20"/>
    </location>
</feature>
<organism evidence="4 5">
    <name type="scientific">Plantactinospora soyae</name>
    <dbReference type="NCBI Taxonomy" id="1544732"/>
    <lineage>
        <taxon>Bacteria</taxon>
        <taxon>Bacillati</taxon>
        <taxon>Actinomycetota</taxon>
        <taxon>Actinomycetes</taxon>
        <taxon>Micromonosporales</taxon>
        <taxon>Micromonosporaceae</taxon>
        <taxon>Plantactinospora</taxon>
    </lineage>
</organism>
<feature type="compositionally biased region" description="Low complexity" evidence="1">
    <location>
        <begin position="67"/>
        <end position="90"/>
    </location>
</feature>
<dbReference type="PROSITE" id="PS51178">
    <property type="entry name" value="PASTA"/>
    <property type="match status" value="2"/>
</dbReference>
<accession>A0A927M3G0</accession>
<keyword evidence="2" id="KW-1133">Transmembrane helix</keyword>
<keyword evidence="2" id="KW-0472">Membrane</keyword>
<feature type="compositionally biased region" description="Polar residues" evidence="1">
    <location>
        <begin position="55"/>
        <end position="66"/>
    </location>
</feature>
<keyword evidence="5" id="KW-1185">Reference proteome</keyword>
<dbReference type="Proteomes" id="UP000649753">
    <property type="component" value="Unassembled WGS sequence"/>
</dbReference>
<evidence type="ECO:0000256" key="1">
    <source>
        <dbReference type="SAM" id="MobiDB-lite"/>
    </source>
</evidence>
<dbReference type="InterPro" id="IPR005543">
    <property type="entry name" value="PASTA_dom"/>
</dbReference>
<evidence type="ECO:0000313" key="4">
    <source>
        <dbReference type="EMBL" id="MBE1486192.1"/>
    </source>
</evidence>
<dbReference type="AlphaFoldDB" id="A0A927M3G0"/>
<sequence length="227" mass="23256">MSDEYVAGQPDAGGRSGSSNRTGLVAGAAVGLVICAVVGALGGFLLAGGGEEPTDQQAGSGATATNVVPSTPRVTPSRTPSRRPTAASPPQIGEMRLPDLVGMDFEEAREELLRRGLGAQIVFGRAGNDRSVASTNPKANTSVRKGITVRLTVVGAPPEVVVPELVGQSCAQAARRVVEDGLYPSYPTGKSGEVRSQDPKGGATLRWNERVNLHCSDSAGPTATPTL</sequence>